<dbReference type="EMBL" id="JACIBV010000001">
    <property type="protein sequence ID" value="MBB3724640.1"/>
    <property type="molecule type" value="Genomic_DNA"/>
</dbReference>
<dbReference type="AlphaFoldDB" id="A0A7W5UZ02"/>
<gene>
    <name evidence="1" type="ORF">FHR33_000500</name>
</gene>
<accession>A0A7W5UZ02</accession>
<proteinExistence type="predicted"/>
<name>A0A7W5UZ02_9ACTN</name>
<reference evidence="1 2" key="1">
    <citation type="submission" date="2020-08" db="EMBL/GenBank/DDBJ databases">
        <title>Sequencing the genomes of 1000 actinobacteria strains.</title>
        <authorList>
            <person name="Klenk H.-P."/>
        </authorList>
    </citation>
    <scope>NUCLEOTIDE SEQUENCE [LARGE SCALE GENOMIC DNA]</scope>
    <source>
        <strain evidence="1 2">DSM 44320</strain>
    </source>
</reference>
<evidence type="ECO:0000313" key="2">
    <source>
        <dbReference type="Proteomes" id="UP000579945"/>
    </source>
</evidence>
<comment type="caution">
    <text evidence="1">The sequence shown here is derived from an EMBL/GenBank/DDBJ whole genome shotgun (WGS) entry which is preliminary data.</text>
</comment>
<sequence length="29" mass="3203">MDPALRKAAIATTVINLTSLAEFRYLLPL</sequence>
<dbReference type="Proteomes" id="UP000579945">
    <property type="component" value="Unassembled WGS sequence"/>
</dbReference>
<organism evidence="1 2">
    <name type="scientific">Nonomuraea dietziae</name>
    <dbReference type="NCBI Taxonomy" id="65515"/>
    <lineage>
        <taxon>Bacteria</taxon>
        <taxon>Bacillati</taxon>
        <taxon>Actinomycetota</taxon>
        <taxon>Actinomycetes</taxon>
        <taxon>Streptosporangiales</taxon>
        <taxon>Streptosporangiaceae</taxon>
        <taxon>Nonomuraea</taxon>
    </lineage>
</organism>
<evidence type="ECO:0000313" key="1">
    <source>
        <dbReference type="EMBL" id="MBB3724640.1"/>
    </source>
</evidence>
<protein>
    <submittedName>
        <fullName evidence="1">Uncharacterized protein</fullName>
    </submittedName>
</protein>
<keyword evidence="2" id="KW-1185">Reference proteome</keyword>